<accession>A0ACC0PD73</accession>
<reference evidence="1" key="1">
    <citation type="submission" date="2022-02" db="EMBL/GenBank/DDBJ databases">
        <title>Plant Genome Project.</title>
        <authorList>
            <person name="Zhang R.-G."/>
        </authorList>
    </citation>
    <scope>NUCLEOTIDE SEQUENCE</scope>
    <source>
        <strain evidence="1">AT1</strain>
    </source>
</reference>
<sequence>MSSSYDSPPYTSSASASEGVYCGPSWECGGDDSVVGSELEAAEALAGLAHSALPTHRVATESPPPHSGGTNPQEDAALLRPPCPSEVRYDSFSLFNPL</sequence>
<dbReference type="EMBL" id="CM046390">
    <property type="protein sequence ID" value="KAI8563091.1"/>
    <property type="molecule type" value="Genomic_DNA"/>
</dbReference>
<keyword evidence="2" id="KW-1185">Reference proteome</keyword>
<dbReference type="Proteomes" id="UP001062846">
    <property type="component" value="Chromosome 3"/>
</dbReference>
<protein>
    <submittedName>
        <fullName evidence="1">Uncharacterized protein</fullName>
    </submittedName>
</protein>
<proteinExistence type="predicted"/>
<evidence type="ECO:0000313" key="1">
    <source>
        <dbReference type="EMBL" id="KAI8563091.1"/>
    </source>
</evidence>
<gene>
    <name evidence="1" type="ORF">RHMOL_Rhmol03G0086500</name>
</gene>
<evidence type="ECO:0000313" key="2">
    <source>
        <dbReference type="Proteomes" id="UP001062846"/>
    </source>
</evidence>
<comment type="caution">
    <text evidence="1">The sequence shown here is derived from an EMBL/GenBank/DDBJ whole genome shotgun (WGS) entry which is preliminary data.</text>
</comment>
<name>A0ACC0PD73_RHOML</name>
<organism evidence="1 2">
    <name type="scientific">Rhododendron molle</name>
    <name type="common">Chinese azalea</name>
    <name type="synonym">Azalea mollis</name>
    <dbReference type="NCBI Taxonomy" id="49168"/>
    <lineage>
        <taxon>Eukaryota</taxon>
        <taxon>Viridiplantae</taxon>
        <taxon>Streptophyta</taxon>
        <taxon>Embryophyta</taxon>
        <taxon>Tracheophyta</taxon>
        <taxon>Spermatophyta</taxon>
        <taxon>Magnoliopsida</taxon>
        <taxon>eudicotyledons</taxon>
        <taxon>Gunneridae</taxon>
        <taxon>Pentapetalae</taxon>
        <taxon>asterids</taxon>
        <taxon>Ericales</taxon>
        <taxon>Ericaceae</taxon>
        <taxon>Ericoideae</taxon>
        <taxon>Rhodoreae</taxon>
        <taxon>Rhododendron</taxon>
    </lineage>
</organism>